<evidence type="ECO:0000256" key="1">
    <source>
        <dbReference type="SAM" id="MobiDB-lite"/>
    </source>
</evidence>
<accession>A0A3S5BN67</accession>
<feature type="region of interest" description="Disordered" evidence="1">
    <location>
        <begin position="32"/>
        <end position="72"/>
    </location>
</feature>
<evidence type="ECO:0000313" key="2">
    <source>
        <dbReference type="EMBL" id="VEL10268.1"/>
    </source>
</evidence>
<dbReference type="Proteomes" id="UP000784294">
    <property type="component" value="Unassembled WGS sequence"/>
</dbReference>
<proteinExistence type="predicted"/>
<dbReference type="EMBL" id="CAAALY010008521">
    <property type="protein sequence ID" value="VEL10268.1"/>
    <property type="molecule type" value="Genomic_DNA"/>
</dbReference>
<dbReference type="AlphaFoldDB" id="A0A3S5BN67"/>
<evidence type="ECO:0000313" key="3">
    <source>
        <dbReference type="Proteomes" id="UP000784294"/>
    </source>
</evidence>
<feature type="compositionally biased region" description="Polar residues" evidence="1">
    <location>
        <begin position="55"/>
        <end position="72"/>
    </location>
</feature>
<sequence length="480" mass="54810">MKEMQPRTCLREADFEEGKRELEMEIVAAHLAHQDRRGHCGDGQEERDRKHGSYSRDSSPPRQLTTAATVTSKGALQEMVDEGDEWEWGNRQMDDELAHTKGGKSPNSIPFGEVPVEACVWNEDWNSAEYGDRKLRTDWLLVVGRRAWKEKCAVSWKGMSIRGNATQHGDGDEEMDGRRWGKESKRNGGKRVDLSSLLQPMLWKGKIRAILKEKKPSSPARQRPTQQEEVSINCEDCQQKFTTFPQQFDKCSAIVPQQFHNSSPTVQQQFNKSSTTVRQMFHISSTTVPQQVYNSYTTVSQQLHNKFTTVPHQAYNSSTKVYESSTISLQRFHNRFITAPQQFNHSPKTFPQEVYNGSATVTQQFHNSSATVTQKVYNSYTKVRQMIHESSTTVKQQFNYSSTVVLQQVYDSSTTGLRQFHNSSATFYDSPTNVPQQFNHSSTTVPQQLNHSPKTFPQEVYNGSTRVPQEFLNIFATVTQ</sequence>
<keyword evidence="3" id="KW-1185">Reference proteome</keyword>
<protein>
    <submittedName>
        <fullName evidence="2">Uncharacterized protein</fullName>
    </submittedName>
</protein>
<feature type="compositionally biased region" description="Basic and acidic residues" evidence="1">
    <location>
        <begin position="32"/>
        <end position="51"/>
    </location>
</feature>
<feature type="region of interest" description="Disordered" evidence="1">
    <location>
        <begin position="164"/>
        <end position="189"/>
    </location>
</feature>
<organism evidence="2 3">
    <name type="scientific">Protopolystoma xenopodis</name>
    <dbReference type="NCBI Taxonomy" id="117903"/>
    <lineage>
        <taxon>Eukaryota</taxon>
        <taxon>Metazoa</taxon>
        <taxon>Spiralia</taxon>
        <taxon>Lophotrochozoa</taxon>
        <taxon>Platyhelminthes</taxon>
        <taxon>Monogenea</taxon>
        <taxon>Polyopisthocotylea</taxon>
        <taxon>Polystomatidea</taxon>
        <taxon>Polystomatidae</taxon>
        <taxon>Protopolystoma</taxon>
    </lineage>
</organism>
<name>A0A3S5BN67_9PLAT</name>
<feature type="compositionally biased region" description="Basic and acidic residues" evidence="1">
    <location>
        <begin position="176"/>
        <end position="189"/>
    </location>
</feature>
<gene>
    <name evidence="2" type="ORF">PXEA_LOCUS3708</name>
</gene>
<dbReference type="OrthoDB" id="6162190at2759"/>
<comment type="caution">
    <text evidence="2">The sequence shown here is derived from an EMBL/GenBank/DDBJ whole genome shotgun (WGS) entry which is preliminary data.</text>
</comment>
<reference evidence="2" key="1">
    <citation type="submission" date="2018-11" db="EMBL/GenBank/DDBJ databases">
        <authorList>
            <consortium name="Pathogen Informatics"/>
        </authorList>
    </citation>
    <scope>NUCLEOTIDE SEQUENCE</scope>
</reference>